<dbReference type="Proteomes" id="UP001151760">
    <property type="component" value="Unassembled WGS sequence"/>
</dbReference>
<evidence type="ECO:0008006" key="4">
    <source>
        <dbReference type="Google" id="ProtNLM"/>
    </source>
</evidence>
<evidence type="ECO:0000313" key="3">
    <source>
        <dbReference type="Proteomes" id="UP001151760"/>
    </source>
</evidence>
<sequence length="113" mass="12700">MKEPTPSQHLERGIYTNSWPTSLSLMGRRLKVTVIEEAKDLAELPIDELIGNLKVYEMVLRNDGVISKCIKEKVKSLALKAKGTRGQTSNDSVCQDGSDKDKEEEFNSMMKNL</sequence>
<name>A0ABQ5A509_9ASTR</name>
<feature type="region of interest" description="Disordered" evidence="1">
    <location>
        <begin position="81"/>
        <end position="113"/>
    </location>
</feature>
<keyword evidence="3" id="KW-1185">Reference proteome</keyword>
<evidence type="ECO:0000313" key="2">
    <source>
        <dbReference type="EMBL" id="GJS97729.1"/>
    </source>
</evidence>
<gene>
    <name evidence="2" type="ORF">Tco_0804697</name>
</gene>
<reference evidence="2" key="1">
    <citation type="journal article" date="2022" name="Int. J. Mol. Sci.">
        <title>Draft Genome of Tanacetum Coccineum: Genomic Comparison of Closely Related Tanacetum-Family Plants.</title>
        <authorList>
            <person name="Yamashiro T."/>
            <person name="Shiraishi A."/>
            <person name="Nakayama K."/>
            <person name="Satake H."/>
        </authorList>
    </citation>
    <scope>NUCLEOTIDE SEQUENCE</scope>
</reference>
<dbReference type="EMBL" id="BQNB010011987">
    <property type="protein sequence ID" value="GJS97729.1"/>
    <property type="molecule type" value="Genomic_DNA"/>
</dbReference>
<proteinExistence type="predicted"/>
<protein>
    <recommendedName>
        <fullName evidence="4">UBN2 domain-containing protein</fullName>
    </recommendedName>
</protein>
<comment type="caution">
    <text evidence="2">The sequence shown here is derived from an EMBL/GenBank/DDBJ whole genome shotgun (WGS) entry which is preliminary data.</text>
</comment>
<reference evidence="2" key="2">
    <citation type="submission" date="2022-01" db="EMBL/GenBank/DDBJ databases">
        <authorList>
            <person name="Yamashiro T."/>
            <person name="Shiraishi A."/>
            <person name="Satake H."/>
            <person name="Nakayama K."/>
        </authorList>
    </citation>
    <scope>NUCLEOTIDE SEQUENCE</scope>
</reference>
<organism evidence="2 3">
    <name type="scientific">Tanacetum coccineum</name>
    <dbReference type="NCBI Taxonomy" id="301880"/>
    <lineage>
        <taxon>Eukaryota</taxon>
        <taxon>Viridiplantae</taxon>
        <taxon>Streptophyta</taxon>
        <taxon>Embryophyta</taxon>
        <taxon>Tracheophyta</taxon>
        <taxon>Spermatophyta</taxon>
        <taxon>Magnoliopsida</taxon>
        <taxon>eudicotyledons</taxon>
        <taxon>Gunneridae</taxon>
        <taxon>Pentapetalae</taxon>
        <taxon>asterids</taxon>
        <taxon>campanulids</taxon>
        <taxon>Asterales</taxon>
        <taxon>Asteraceae</taxon>
        <taxon>Asteroideae</taxon>
        <taxon>Anthemideae</taxon>
        <taxon>Anthemidinae</taxon>
        <taxon>Tanacetum</taxon>
    </lineage>
</organism>
<evidence type="ECO:0000256" key="1">
    <source>
        <dbReference type="SAM" id="MobiDB-lite"/>
    </source>
</evidence>
<accession>A0ABQ5A509</accession>
<feature type="compositionally biased region" description="Polar residues" evidence="1">
    <location>
        <begin position="85"/>
        <end position="95"/>
    </location>
</feature>